<dbReference type="Proteomes" id="UP001295794">
    <property type="component" value="Unassembled WGS sequence"/>
</dbReference>
<reference evidence="2" key="1">
    <citation type="submission" date="2023-11" db="EMBL/GenBank/DDBJ databases">
        <authorList>
            <person name="De Vega J J."/>
            <person name="De Vega J J."/>
        </authorList>
    </citation>
    <scope>NUCLEOTIDE SEQUENCE</scope>
</reference>
<keyword evidence="3" id="KW-1185">Reference proteome</keyword>
<evidence type="ECO:0000313" key="3">
    <source>
        <dbReference type="Proteomes" id="UP001295794"/>
    </source>
</evidence>
<feature type="non-terminal residue" evidence="2">
    <location>
        <position position="115"/>
    </location>
</feature>
<dbReference type="AlphaFoldDB" id="A0AAD2K7P9"/>
<name>A0AAD2K7P9_9AGAR</name>
<gene>
    <name evidence="2" type="ORF">MYCIT1_LOCUS36164</name>
</gene>
<keyword evidence="1" id="KW-0812">Transmembrane</keyword>
<evidence type="ECO:0000313" key="2">
    <source>
        <dbReference type="EMBL" id="CAK5283553.1"/>
    </source>
</evidence>
<dbReference type="EMBL" id="CAVNYO010000468">
    <property type="protein sequence ID" value="CAK5283553.1"/>
    <property type="molecule type" value="Genomic_DNA"/>
</dbReference>
<keyword evidence="1" id="KW-1133">Transmembrane helix</keyword>
<keyword evidence="1" id="KW-0472">Membrane</keyword>
<proteinExistence type="predicted"/>
<accession>A0AAD2K7P9</accession>
<evidence type="ECO:0000256" key="1">
    <source>
        <dbReference type="SAM" id="Phobius"/>
    </source>
</evidence>
<comment type="caution">
    <text evidence="2">The sequence shown here is derived from an EMBL/GenBank/DDBJ whole genome shotgun (WGS) entry which is preliminary data.</text>
</comment>
<feature type="transmembrane region" description="Helical" evidence="1">
    <location>
        <begin position="90"/>
        <end position="109"/>
    </location>
</feature>
<sequence length="115" mass="12346">VAIRVHHVRMGQRDLKAEIFILVTFAVDSAALLCLFDTVYPGTIPLLSLISSVDANFLCFVQLSTLVAALAQMFYAHYIVKVDRSAGKGLLIGLTAGLSLASSLARTIFESTSVT</sequence>
<organism evidence="2 3">
    <name type="scientific">Mycena citricolor</name>
    <dbReference type="NCBI Taxonomy" id="2018698"/>
    <lineage>
        <taxon>Eukaryota</taxon>
        <taxon>Fungi</taxon>
        <taxon>Dikarya</taxon>
        <taxon>Basidiomycota</taxon>
        <taxon>Agaricomycotina</taxon>
        <taxon>Agaricomycetes</taxon>
        <taxon>Agaricomycetidae</taxon>
        <taxon>Agaricales</taxon>
        <taxon>Marasmiineae</taxon>
        <taxon>Mycenaceae</taxon>
        <taxon>Mycena</taxon>
    </lineage>
</organism>
<feature type="transmembrane region" description="Helical" evidence="1">
    <location>
        <begin position="60"/>
        <end position="78"/>
    </location>
</feature>
<feature type="non-terminal residue" evidence="2">
    <location>
        <position position="1"/>
    </location>
</feature>
<protein>
    <submittedName>
        <fullName evidence="2">Uncharacterized protein</fullName>
    </submittedName>
</protein>
<feature type="transmembrane region" description="Helical" evidence="1">
    <location>
        <begin position="19"/>
        <end position="40"/>
    </location>
</feature>